<evidence type="ECO:0000313" key="3">
    <source>
        <dbReference type="Proteomes" id="UP001206895"/>
    </source>
</evidence>
<feature type="chain" id="PRO_5046310192" evidence="1">
    <location>
        <begin position="33"/>
        <end position="137"/>
    </location>
</feature>
<organism evidence="2 3">
    <name type="scientific">Williamsia maris</name>
    <dbReference type="NCBI Taxonomy" id="72806"/>
    <lineage>
        <taxon>Bacteria</taxon>
        <taxon>Bacillati</taxon>
        <taxon>Actinomycetota</taxon>
        <taxon>Actinomycetes</taxon>
        <taxon>Mycobacteriales</taxon>
        <taxon>Nocardiaceae</taxon>
        <taxon>Williamsia</taxon>
    </lineage>
</organism>
<name>A0ABT1HJB0_9NOCA</name>
<proteinExistence type="predicted"/>
<sequence>MVSRLKTVAATTAITASIAVGGALGAAAPASAAQYVPTSTGVNVWLTHAETVAAARSGLASYLDSSGITQHIGVYVRPDSRYNSTPHRIPGRAGVYVNVRVQKLVAETAAHPTGRIGLFIDPTDPNAVLRVVEYWKN</sequence>
<evidence type="ECO:0000256" key="1">
    <source>
        <dbReference type="SAM" id="SignalP"/>
    </source>
</evidence>
<reference evidence="2 3" key="1">
    <citation type="submission" date="2022-06" db="EMBL/GenBank/DDBJ databases">
        <title>Genomic Encyclopedia of Archaeal and Bacterial Type Strains, Phase II (KMG-II): from individual species to whole genera.</title>
        <authorList>
            <person name="Goeker M."/>
        </authorList>
    </citation>
    <scope>NUCLEOTIDE SEQUENCE [LARGE SCALE GENOMIC DNA]</scope>
    <source>
        <strain evidence="2 3">DSM 44693</strain>
    </source>
</reference>
<dbReference type="Proteomes" id="UP001206895">
    <property type="component" value="Unassembled WGS sequence"/>
</dbReference>
<dbReference type="RefSeq" id="WP_253662976.1">
    <property type="nucleotide sequence ID" value="NZ_BAAAJQ010000003.1"/>
</dbReference>
<feature type="signal peptide" evidence="1">
    <location>
        <begin position="1"/>
        <end position="32"/>
    </location>
</feature>
<gene>
    <name evidence="2" type="ORF">LX13_003853</name>
</gene>
<keyword evidence="1" id="KW-0732">Signal</keyword>
<keyword evidence="3" id="KW-1185">Reference proteome</keyword>
<protein>
    <submittedName>
        <fullName evidence="2">Uncharacterized protein</fullName>
    </submittedName>
</protein>
<evidence type="ECO:0000313" key="2">
    <source>
        <dbReference type="EMBL" id="MCP2178012.1"/>
    </source>
</evidence>
<comment type="caution">
    <text evidence="2">The sequence shown here is derived from an EMBL/GenBank/DDBJ whole genome shotgun (WGS) entry which is preliminary data.</text>
</comment>
<dbReference type="EMBL" id="JAMTCJ010000004">
    <property type="protein sequence ID" value="MCP2178012.1"/>
    <property type="molecule type" value="Genomic_DNA"/>
</dbReference>
<accession>A0ABT1HJB0</accession>